<dbReference type="InterPro" id="IPR014710">
    <property type="entry name" value="RmlC-like_jellyroll"/>
</dbReference>
<dbReference type="SUPFAM" id="SSF51206">
    <property type="entry name" value="cAMP-binding domain-like"/>
    <property type="match status" value="1"/>
</dbReference>
<sequence length="234" mass="26509">MRILDCPQSGIILQLKRMDVFQGLQDESLSWLASRTVMQEYGPQEVLLEEDSPADHFFILLRGKVKIVHRTPSGREHLIHVVVAKGLVGIVAMFRQKSHPATSVALDDCLVLRVSREAITRLVQDNADFALQLLGVFSLRLRMFVKKVSNHGVNAQRRVSRYILHRALIENTMQLELAISREEMANMLGIARETLSRVLSRLVEEQILTVQGRKVRILNLNLLRKTASPSKSGE</sequence>
<dbReference type="CDD" id="cd00038">
    <property type="entry name" value="CAP_ED"/>
    <property type="match status" value="1"/>
</dbReference>
<dbReference type="PROSITE" id="PS51063">
    <property type="entry name" value="HTH_CRP_2"/>
    <property type="match status" value="1"/>
</dbReference>
<dbReference type="PROSITE" id="PS50042">
    <property type="entry name" value="CNMP_BINDING_3"/>
    <property type="match status" value="1"/>
</dbReference>
<feature type="domain" description="Cyclic nucleotide-binding" evidence="4">
    <location>
        <begin position="20"/>
        <end position="140"/>
    </location>
</feature>
<dbReference type="EMBL" id="DXHV01000008">
    <property type="protein sequence ID" value="HIV99695.1"/>
    <property type="molecule type" value="Genomic_DNA"/>
</dbReference>
<dbReference type="PANTHER" id="PTHR24567">
    <property type="entry name" value="CRP FAMILY TRANSCRIPTIONAL REGULATORY PROTEIN"/>
    <property type="match status" value="1"/>
</dbReference>
<dbReference type="SMART" id="SM00100">
    <property type="entry name" value="cNMP"/>
    <property type="match status" value="1"/>
</dbReference>
<dbReference type="InterPro" id="IPR012318">
    <property type="entry name" value="HTH_CRP"/>
</dbReference>
<dbReference type="Gene3D" id="2.60.120.10">
    <property type="entry name" value="Jelly Rolls"/>
    <property type="match status" value="1"/>
</dbReference>
<dbReference type="InterPro" id="IPR000595">
    <property type="entry name" value="cNMP-bd_dom"/>
</dbReference>
<proteinExistence type="predicted"/>
<reference evidence="6" key="1">
    <citation type="journal article" date="2021" name="PeerJ">
        <title>Extensive microbial diversity within the chicken gut microbiome revealed by metagenomics and culture.</title>
        <authorList>
            <person name="Gilroy R."/>
            <person name="Ravi A."/>
            <person name="Getino M."/>
            <person name="Pursley I."/>
            <person name="Horton D.L."/>
            <person name="Alikhan N.F."/>
            <person name="Baker D."/>
            <person name="Gharbi K."/>
            <person name="Hall N."/>
            <person name="Watson M."/>
            <person name="Adriaenssens E.M."/>
            <person name="Foster-Nyarko E."/>
            <person name="Jarju S."/>
            <person name="Secka A."/>
            <person name="Antonio M."/>
            <person name="Oren A."/>
            <person name="Chaudhuri R.R."/>
            <person name="La Ragione R."/>
            <person name="Hildebrand F."/>
            <person name="Pallen M.J."/>
        </authorList>
    </citation>
    <scope>NUCLEOTIDE SEQUENCE</scope>
    <source>
        <strain evidence="6">ChiHecec2B26-446</strain>
    </source>
</reference>
<reference evidence="6" key="2">
    <citation type="submission" date="2021-04" db="EMBL/GenBank/DDBJ databases">
        <authorList>
            <person name="Gilroy R."/>
        </authorList>
    </citation>
    <scope>NUCLEOTIDE SEQUENCE</scope>
    <source>
        <strain evidence="6">ChiHecec2B26-446</strain>
    </source>
</reference>
<dbReference type="InterPro" id="IPR018335">
    <property type="entry name" value="Tscrpt_reg_HTH_Crp-type_CS"/>
</dbReference>
<dbReference type="Proteomes" id="UP000886752">
    <property type="component" value="Unassembled WGS sequence"/>
</dbReference>
<gene>
    <name evidence="6" type="ORF">H9894_00650</name>
</gene>
<comment type="caution">
    <text evidence="6">The sequence shown here is derived from an EMBL/GenBank/DDBJ whole genome shotgun (WGS) entry which is preliminary data.</text>
</comment>
<dbReference type="GO" id="GO:0003677">
    <property type="term" value="F:DNA binding"/>
    <property type="evidence" value="ECO:0007669"/>
    <property type="project" value="UniProtKB-KW"/>
</dbReference>
<dbReference type="InterPro" id="IPR018490">
    <property type="entry name" value="cNMP-bd_dom_sf"/>
</dbReference>
<keyword evidence="2" id="KW-0238">DNA-binding</keyword>
<accession>A0A9D1PV60</accession>
<dbReference type="GO" id="GO:0005829">
    <property type="term" value="C:cytosol"/>
    <property type="evidence" value="ECO:0007669"/>
    <property type="project" value="TreeGrafter"/>
</dbReference>
<evidence type="ECO:0000256" key="1">
    <source>
        <dbReference type="ARBA" id="ARBA00023015"/>
    </source>
</evidence>
<evidence type="ECO:0000256" key="2">
    <source>
        <dbReference type="ARBA" id="ARBA00023125"/>
    </source>
</evidence>
<name>A0A9D1PV60_9BACT</name>
<keyword evidence="1" id="KW-0805">Transcription regulation</keyword>
<organism evidence="6 7">
    <name type="scientific">Candidatus Desulfovibrio intestinipullorum</name>
    <dbReference type="NCBI Taxonomy" id="2838536"/>
    <lineage>
        <taxon>Bacteria</taxon>
        <taxon>Pseudomonadati</taxon>
        <taxon>Thermodesulfobacteriota</taxon>
        <taxon>Desulfovibrionia</taxon>
        <taxon>Desulfovibrionales</taxon>
        <taxon>Desulfovibrionaceae</taxon>
        <taxon>Desulfovibrio</taxon>
    </lineage>
</organism>
<dbReference type="Pfam" id="PF13545">
    <property type="entry name" value="HTH_Crp_2"/>
    <property type="match status" value="1"/>
</dbReference>
<dbReference type="SMART" id="SM00419">
    <property type="entry name" value="HTH_CRP"/>
    <property type="match status" value="1"/>
</dbReference>
<dbReference type="InterPro" id="IPR036388">
    <property type="entry name" value="WH-like_DNA-bd_sf"/>
</dbReference>
<dbReference type="AlphaFoldDB" id="A0A9D1PV60"/>
<dbReference type="PRINTS" id="PR00034">
    <property type="entry name" value="HTHCRP"/>
</dbReference>
<evidence type="ECO:0000259" key="4">
    <source>
        <dbReference type="PROSITE" id="PS50042"/>
    </source>
</evidence>
<evidence type="ECO:0000313" key="6">
    <source>
        <dbReference type="EMBL" id="HIV99695.1"/>
    </source>
</evidence>
<dbReference type="PANTHER" id="PTHR24567:SF26">
    <property type="entry name" value="REGULATORY PROTEIN YEIL"/>
    <property type="match status" value="1"/>
</dbReference>
<evidence type="ECO:0000259" key="5">
    <source>
        <dbReference type="PROSITE" id="PS51063"/>
    </source>
</evidence>
<protein>
    <submittedName>
        <fullName evidence="6">Crp/Fnr family transcriptional regulator</fullName>
    </submittedName>
</protein>
<evidence type="ECO:0000313" key="7">
    <source>
        <dbReference type="Proteomes" id="UP000886752"/>
    </source>
</evidence>
<dbReference type="GO" id="GO:0003700">
    <property type="term" value="F:DNA-binding transcription factor activity"/>
    <property type="evidence" value="ECO:0007669"/>
    <property type="project" value="InterPro"/>
</dbReference>
<feature type="domain" description="HTH crp-type" evidence="5">
    <location>
        <begin position="153"/>
        <end position="221"/>
    </location>
</feature>
<evidence type="ECO:0000256" key="3">
    <source>
        <dbReference type="ARBA" id="ARBA00023163"/>
    </source>
</evidence>
<dbReference type="Gene3D" id="1.10.10.10">
    <property type="entry name" value="Winged helix-like DNA-binding domain superfamily/Winged helix DNA-binding domain"/>
    <property type="match status" value="1"/>
</dbReference>
<dbReference type="SUPFAM" id="SSF46785">
    <property type="entry name" value="Winged helix' DNA-binding domain"/>
    <property type="match status" value="1"/>
</dbReference>
<dbReference type="Pfam" id="PF00027">
    <property type="entry name" value="cNMP_binding"/>
    <property type="match status" value="1"/>
</dbReference>
<dbReference type="InterPro" id="IPR036390">
    <property type="entry name" value="WH_DNA-bd_sf"/>
</dbReference>
<dbReference type="PROSITE" id="PS00042">
    <property type="entry name" value="HTH_CRP_1"/>
    <property type="match status" value="1"/>
</dbReference>
<keyword evidence="3" id="KW-0804">Transcription</keyword>
<dbReference type="InterPro" id="IPR050397">
    <property type="entry name" value="Env_Response_Regulators"/>
</dbReference>